<evidence type="ECO:0000313" key="1">
    <source>
        <dbReference type="EMBL" id="SVE37159.1"/>
    </source>
</evidence>
<dbReference type="EMBL" id="UINC01212711">
    <property type="protein sequence ID" value="SVE37159.1"/>
    <property type="molecule type" value="Genomic_DNA"/>
</dbReference>
<reference evidence="1" key="1">
    <citation type="submission" date="2018-05" db="EMBL/GenBank/DDBJ databases">
        <authorList>
            <person name="Lanie J.A."/>
            <person name="Ng W.-L."/>
            <person name="Kazmierczak K.M."/>
            <person name="Andrzejewski T.M."/>
            <person name="Davidsen T.M."/>
            <person name="Wayne K.J."/>
            <person name="Tettelin H."/>
            <person name="Glass J.I."/>
            <person name="Rusch D."/>
            <person name="Podicherti R."/>
            <person name="Tsui H.-C.T."/>
            <person name="Winkler M.E."/>
        </authorList>
    </citation>
    <scope>NUCLEOTIDE SEQUENCE</scope>
</reference>
<dbReference type="AlphaFoldDB" id="A0A383CYR3"/>
<accession>A0A383CYR3</accession>
<name>A0A383CYR3_9ZZZZ</name>
<sequence length="126" mass="14601">MKKIFLLFSLTLAINAFTDNIVYEAGNVLESKKRTTPAVLYHYKNDLVRLLDSRVFGQYGRSSGNPRDIYPIEKGDKIRLLESLRNGEMFKVQLLEGRRQGSFYYFIETKSLKHFVLIKSNSSNTK</sequence>
<protein>
    <submittedName>
        <fullName evidence="1">Uncharacterized protein</fullName>
    </submittedName>
</protein>
<proteinExistence type="predicted"/>
<gene>
    <name evidence="1" type="ORF">METZ01_LOCUS490013</name>
</gene>
<organism evidence="1">
    <name type="scientific">marine metagenome</name>
    <dbReference type="NCBI Taxonomy" id="408172"/>
    <lineage>
        <taxon>unclassified sequences</taxon>
        <taxon>metagenomes</taxon>
        <taxon>ecological metagenomes</taxon>
    </lineage>
</organism>